<proteinExistence type="predicted"/>
<comment type="caution">
    <text evidence="2">The sequence shown here is derived from an EMBL/GenBank/DDBJ whole genome shotgun (WGS) entry which is preliminary data.</text>
</comment>
<sequence>MEKLAKVLYLKVGKVQKKTLEGTKRKEFISAIKKYPIQKAFLTKTGFKEDEQADLVHHGGENKALFLFSKKTYEKISKECNTNFEIDEMAHFGENLILSNISEEDICIGDIYEIGESQIQITQPRQPCWKLSANTNQKQMTKFIFDSGYTGWYAKVLKEGTICKDDEMRFIKRQEANLSIELLNKLIVNPSFNMTLAKKAIESEFLGKPFKESLEKRYKLKEKDKQFEVYHT</sequence>
<evidence type="ECO:0000313" key="3">
    <source>
        <dbReference type="Proteomes" id="UP000289718"/>
    </source>
</evidence>
<dbReference type="InterPro" id="IPR005302">
    <property type="entry name" value="MoCF_Sase_C"/>
</dbReference>
<reference evidence="2 3" key="1">
    <citation type="submission" date="2017-09" db="EMBL/GenBank/DDBJ databases">
        <title>Genomics of the genus Arcobacter.</title>
        <authorList>
            <person name="Perez-Cataluna A."/>
            <person name="Figueras M.J."/>
            <person name="Salas-Masso N."/>
        </authorList>
    </citation>
    <scope>NUCLEOTIDE SEQUENCE [LARGE SCALE GENOMIC DNA]</scope>
    <source>
        <strain evidence="2 3">F156-34</strain>
    </source>
</reference>
<dbReference type="InterPro" id="IPR011037">
    <property type="entry name" value="Pyrv_Knase-like_insert_dom_sf"/>
</dbReference>
<gene>
    <name evidence="2" type="ORF">CP965_03365</name>
</gene>
<dbReference type="PROSITE" id="PS51340">
    <property type="entry name" value="MOSC"/>
    <property type="match status" value="1"/>
</dbReference>
<dbReference type="GO" id="GO:0003824">
    <property type="term" value="F:catalytic activity"/>
    <property type="evidence" value="ECO:0007669"/>
    <property type="project" value="InterPro"/>
</dbReference>
<protein>
    <submittedName>
        <fullName evidence="2">MOSC domain-containing protein</fullName>
    </submittedName>
</protein>
<dbReference type="PANTHER" id="PTHR30212:SF2">
    <property type="entry name" value="PROTEIN YIIM"/>
    <property type="match status" value="1"/>
</dbReference>
<feature type="domain" description="MOSC" evidence="1">
    <location>
        <begin position="34"/>
        <end position="171"/>
    </location>
</feature>
<evidence type="ECO:0000313" key="2">
    <source>
        <dbReference type="EMBL" id="RXK14502.1"/>
    </source>
</evidence>
<keyword evidence="3" id="KW-1185">Reference proteome</keyword>
<dbReference type="OrthoDB" id="9786134at2"/>
<name>A0A4Q1B0G5_9BACT</name>
<dbReference type="GO" id="GO:0030151">
    <property type="term" value="F:molybdenum ion binding"/>
    <property type="evidence" value="ECO:0007669"/>
    <property type="project" value="InterPro"/>
</dbReference>
<dbReference type="InterPro" id="IPR052353">
    <property type="entry name" value="Benzoxazolinone_Detox_Enz"/>
</dbReference>
<dbReference type="Gene3D" id="2.40.33.20">
    <property type="entry name" value="PK beta-barrel domain-like"/>
    <property type="match status" value="1"/>
</dbReference>
<dbReference type="PANTHER" id="PTHR30212">
    <property type="entry name" value="PROTEIN YIIM"/>
    <property type="match status" value="1"/>
</dbReference>
<dbReference type="EMBL" id="NXIE01000001">
    <property type="protein sequence ID" value="RXK14502.1"/>
    <property type="molecule type" value="Genomic_DNA"/>
</dbReference>
<evidence type="ECO:0000259" key="1">
    <source>
        <dbReference type="PROSITE" id="PS51340"/>
    </source>
</evidence>
<organism evidence="2 3">
    <name type="scientific">Halarcobacter mediterraneus</name>
    <dbReference type="NCBI Taxonomy" id="2023153"/>
    <lineage>
        <taxon>Bacteria</taxon>
        <taxon>Pseudomonadati</taxon>
        <taxon>Campylobacterota</taxon>
        <taxon>Epsilonproteobacteria</taxon>
        <taxon>Campylobacterales</taxon>
        <taxon>Arcobacteraceae</taxon>
        <taxon>Halarcobacter</taxon>
    </lineage>
</organism>
<dbReference type="AlphaFoldDB" id="A0A4Q1B0G5"/>
<dbReference type="Proteomes" id="UP000289718">
    <property type="component" value="Unassembled WGS sequence"/>
</dbReference>
<accession>A0A4Q1B0G5</accession>
<dbReference type="GO" id="GO:0030170">
    <property type="term" value="F:pyridoxal phosphate binding"/>
    <property type="evidence" value="ECO:0007669"/>
    <property type="project" value="InterPro"/>
</dbReference>
<dbReference type="Pfam" id="PF03473">
    <property type="entry name" value="MOSC"/>
    <property type="match status" value="1"/>
</dbReference>
<dbReference type="SUPFAM" id="SSF50800">
    <property type="entry name" value="PK beta-barrel domain-like"/>
    <property type="match status" value="1"/>
</dbReference>
<dbReference type="RefSeq" id="WP_129060642.1">
    <property type="nucleotide sequence ID" value="NZ_NXIE01000001.1"/>
</dbReference>